<protein>
    <recommendedName>
        <fullName evidence="1">COMM domain-containing protein 6</fullName>
    </recommendedName>
</protein>
<evidence type="ECO:0000313" key="6">
    <source>
        <dbReference type="Proteomes" id="UP000008912"/>
    </source>
</evidence>
<dbReference type="GeneTree" id="ENSGT00390000018369"/>
<keyword evidence="6" id="KW-1185">Reference proteome</keyword>
<evidence type="ECO:0000313" key="5">
    <source>
        <dbReference type="Ensembl" id="ENSAMEP00000023989.1"/>
    </source>
</evidence>
<dbReference type="AlphaFoldDB" id="A0A7N5JE31"/>
<proteinExistence type="inferred from homology"/>
<evidence type="ECO:0000256" key="3">
    <source>
        <dbReference type="ARBA" id="ARBA00093468"/>
    </source>
</evidence>
<dbReference type="InParanoid" id="A0A7N5JE31"/>
<dbReference type="Proteomes" id="UP000008912">
    <property type="component" value="Unassembled WGS sequence"/>
</dbReference>
<name>A0A7N5JE31_AILME</name>
<dbReference type="InterPro" id="IPR047155">
    <property type="entry name" value="COMMD4/6/7/8"/>
</dbReference>
<evidence type="ECO:0000259" key="4">
    <source>
        <dbReference type="PROSITE" id="PS51269"/>
    </source>
</evidence>
<dbReference type="PROSITE" id="PS51269">
    <property type="entry name" value="COMM"/>
    <property type="match status" value="1"/>
</dbReference>
<comment type="similarity">
    <text evidence="3">Belongs to the COMM domain-containing protein 6 family.</text>
</comment>
<reference evidence="5 6" key="1">
    <citation type="journal article" date="2010" name="Nature">
        <title>The sequence and de novo assembly of the giant panda genome.</title>
        <authorList>
            <person name="Li R."/>
            <person name="Fan W."/>
            <person name="Tian G."/>
            <person name="Zhu H."/>
            <person name="He L."/>
            <person name="Cai J."/>
            <person name="Huang Q."/>
            <person name="Cai Q."/>
            <person name="Li B."/>
            <person name="Bai Y."/>
            <person name="Zhang Z."/>
            <person name="Zhang Y."/>
            <person name="Wang W."/>
            <person name="Li J."/>
            <person name="Wei F."/>
            <person name="Li H."/>
            <person name="Jian M."/>
            <person name="Li J."/>
            <person name="Zhang Z."/>
            <person name="Nielsen R."/>
            <person name="Li D."/>
            <person name="Gu W."/>
            <person name="Yang Z."/>
            <person name="Xuan Z."/>
            <person name="Ryder O.A."/>
            <person name="Leung F.C."/>
            <person name="Zhou Y."/>
            <person name="Cao J."/>
            <person name="Sun X."/>
            <person name="Fu Y."/>
            <person name="Fang X."/>
            <person name="Guo X."/>
            <person name="Wang B."/>
            <person name="Hou R."/>
            <person name="Shen F."/>
            <person name="Mu B."/>
            <person name="Ni P."/>
            <person name="Lin R."/>
            <person name="Qian W."/>
            <person name="Wang G."/>
            <person name="Yu C."/>
            <person name="Nie W."/>
            <person name="Wang J."/>
            <person name="Wu Z."/>
            <person name="Liang H."/>
            <person name="Min J."/>
            <person name="Wu Q."/>
            <person name="Cheng S."/>
            <person name="Ruan J."/>
            <person name="Wang M."/>
            <person name="Shi Z."/>
            <person name="Wen M."/>
            <person name="Liu B."/>
            <person name="Ren X."/>
            <person name="Zheng H."/>
            <person name="Dong D."/>
            <person name="Cook K."/>
            <person name="Shan G."/>
            <person name="Zhang H."/>
            <person name="Kosiol C."/>
            <person name="Xie X."/>
            <person name="Lu Z."/>
            <person name="Zheng H."/>
            <person name="Li Y."/>
            <person name="Steiner C.C."/>
            <person name="Lam T.T."/>
            <person name="Lin S."/>
            <person name="Zhang Q."/>
            <person name="Li G."/>
            <person name="Tian J."/>
            <person name="Gong T."/>
            <person name="Liu H."/>
            <person name="Zhang D."/>
            <person name="Fang L."/>
            <person name="Ye C."/>
            <person name="Zhang J."/>
            <person name="Hu W."/>
            <person name="Xu A."/>
            <person name="Ren Y."/>
            <person name="Zhang G."/>
            <person name="Bruford M.W."/>
            <person name="Li Q."/>
            <person name="Ma L."/>
            <person name="Guo Y."/>
            <person name="An N."/>
            <person name="Hu Y."/>
            <person name="Zheng Y."/>
            <person name="Shi Y."/>
            <person name="Li Z."/>
            <person name="Liu Q."/>
            <person name="Chen Y."/>
            <person name="Zhao J."/>
            <person name="Qu N."/>
            <person name="Zhao S."/>
            <person name="Tian F."/>
            <person name="Wang X."/>
            <person name="Wang H."/>
            <person name="Xu L."/>
            <person name="Liu X."/>
            <person name="Vinar T."/>
            <person name="Wang Y."/>
            <person name="Lam T.W."/>
            <person name="Yiu S.M."/>
            <person name="Liu S."/>
            <person name="Zhang H."/>
            <person name="Li D."/>
            <person name="Huang Y."/>
            <person name="Wang X."/>
            <person name="Yang G."/>
            <person name="Jiang Z."/>
            <person name="Wang J."/>
            <person name="Qin N."/>
            <person name="Li L."/>
            <person name="Li J."/>
            <person name="Bolund L."/>
            <person name="Kristiansen K."/>
            <person name="Wong G.K."/>
            <person name="Olson M."/>
            <person name="Zhang X."/>
            <person name="Li S."/>
            <person name="Yang H."/>
            <person name="Wang J."/>
            <person name="Wang J."/>
        </authorList>
    </citation>
    <scope>NUCLEOTIDE SEQUENCE [LARGE SCALE GENOMIC DNA]</scope>
</reference>
<organism evidence="5 6">
    <name type="scientific">Ailuropoda melanoleuca</name>
    <name type="common">Giant panda</name>
    <dbReference type="NCBI Taxonomy" id="9646"/>
    <lineage>
        <taxon>Eukaryota</taxon>
        <taxon>Metazoa</taxon>
        <taxon>Chordata</taxon>
        <taxon>Craniata</taxon>
        <taxon>Vertebrata</taxon>
        <taxon>Euteleostomi</taxon>
        <taxon>Mammalia</taxon>
        <taxon>Eutheria</taxon>
        <taxon>Laurasiatheria</taxon>
        <taxon>Carnivora</taxon>
        <taxon>Caniformia</taxon>
        <taxon>Ursidae</taxon>
        <taxon>Ailuropoda</taxon>
    </lineage>
</organism>
<dbReference type="Ensembl" id="ENSAMET00000043889.1">
    <property type="protein sequence ID" value="ENSAMEP00000023989.1"/>
    <property type="gene ID" value="ENSAMEG00000027012.1"/>
</dbReference>
<dbReference type="GO" id="GO:0051059">
    <property type="term" value="F:NF-kappaB binding"/>
    <property type="evidence" value="ECO:0007669"/>
    <property type="project" value="TreeGrafter"/>
</dbReference>
<reference evidence="5" key="3">
    <citation type="submission" date="2025-09" db="UniProtKB">
        <authorList>
            <consortium name="Ensembl"/>
        </authorList>
    </citation>
    <scope>IDENTIFICATION</scope>
</reference>
<dbReference type="Pfam" id="PF07258">
    <property type="entry name" value="COMM_domain"/>
    <property type="match status" value="1"/>
</dbReference>
<dbReference type="PANTHER" id="PTHR16231">
    <property type="entry name" value="COMM DOMAIN-CONTAINING PROTEIN 4-8 FAMILY MEMBER"/>
    <property type="match status" value="1"/>
</dbReference>
<gene>
    <name evidence="5" type="primary">COMMD6</name>
</gene>
<reference evidence="5" key="2">
    <citation type="submission" date="2025-08" db="UniProtKB">
        <authorList>
            <consortium name="Ensembl"/>
        </authorList>
    </citation>
    <scope>IDENTIFICATION</scope>
</reference>
<feature type="domain" description="COMM" evidence="4">
    <location>
        <begin position="83"/>
        <end position="150"/>
    </location>
</feature>
<evidence type="ECO:0000256" key="2">
    <source>
        <dbReference type="ARBA" id="ARBA00093393"/>
    </source>
</evidence>
<sequence>MLSPRSPTRKKNLNVQVYLMPLCSKCSCPVSGFWIVECEGAYMEQKREGERLLQSICSPLKCWSKMKGKPAVPHLPSTSIIHLLVDFQWKLGMAVSSDSCRSLKYPYVAVLLKVADHSGQVKSKSFEMTIPQFQNFYRQFKEIAAVIETV</sequence>
<accession>A0A7N5JE31</accession>
<comment type="function">
    <text evidence="2">Scaffold protein in the commander complex that is essential for endosomal recycling of transmembrane cargos; the commander complex is composed of the CCC subcomplex and the retriever subcomplex. May modulate activity of cullin-RING E3 ubiquitin ligase (CRL) complexes. Down-regulates activation of NF-kappa-B. Inhibits TNF-induced NFKB1 activation.</text>
</comment>
<evidence type="ECO:0000256" key="1">
    <source>
        <dbReference type="ARBA" id="ARBA00039908"/>
    </source>
</evidence>
<dbReference type="InterPro" id="IPR017920">
    <property type="entry name" value="COMM"/>
</dbReference>
<dbReference type="PANTHER" id="PTHR16231:SF5">
    <property type="entry name" value="COMM DOMAIN-CONTAINING PROTEIN 6"/>
    <property type="match status" value="1"/>
</dbReference>